<sequence length="578" mass="60144">MDSSLDLLVLPHINVPPHGRTNHGQRQDSRSSNEHHLLCVAIRLLNGDALRGSHRVRQLDVEAAVDVREVADGGLGQVDGQLLGEDGLPDGGGDGQADGAADGRGHCFDGEDDGDVLVGGGGHDGGLLADDDDVGNIAGLGDIKAVDHLEEAEEVAVPDVEADEDGRGEDVGADDGAVHEERVWDEGDGREPPLPDAKDDESDESSDQEAEDERRLPAFLLVGVDVEGEEEHGQSSRQDEQADEVKLASVVVQGVQRGALSLAARDDAELLRLLVVVHEEEEQGGGDDGGDDGEGAEAPAETGAVEEGVGDGAGDPRGDDGGPFTYTIGGDIPITQRGCVCEEDGERVVQAIVSDPVKDLSSGVRLDVFASSHHDQAQSGEDDGKQVTLRTAKDVQNFGKRQLKDTTNDAAHDADGRRQGVLLEGGGDPGREVARGALLHAVDEVDDPDHGKGREEGALCPDGGDGLDVLDTGLGAGVDGLVGIRVLRAADLDVWVFLAGFFTSGGDVVALGEVGDGHCLLGGGTEKGCCQFESFLVLWDEGGVETWVSVRRGQWMSFLLTGSVWTAASDTPATVGDA</sequence>
<name>A0ABY2GNZ4_9HYPO</name>
<protein>
    <submittedName>
        <fullName evidence="2">Uncharacterized protein</fullName>
    </submittedName>
</protein>
<proteinExistence type="predicted"/>
<feature type="compositionally biased region" description="Basic and acidic residues" evidence="1">
    <location>
        <begin position="176"/>
        <end position="197"/>
    </location>
</feature>
<keyword evidence="3" id="KW-1185">Reference proteome</keyword>
<gene>
    <name evidence="2" type="ORF">CCMA1212_010690</name>
</gene>
<evidence type="ECO:0000313" key="3">
    <source>
        <dbReference type="Proteomes" id="UP001642720"/>
    </source>
</evidence>
<feature type="region of interest" description="Disordered" evidence="1">
    <location>
        <begin position="281"/>
        <end position="327"/>
    </location>
</feature>
<feature type="compositionally biased region" description="Basic and acidic residues" evidence="1">
    <location>
        <begin position="402"/>
        <end position="418"/>
    </location>
</feature>
<feature type="compositionally biased region" description="Acidic residues" evidence="1">
    <location>
        <begin position="198"/>
        <end position="211"/>
    </location>
</feature>
<feature type="region of interest" description="Disordered" evidence="1">
    <location>
        <begin position="396"/>
        <end position="429"/>
    </location>
</feature>
<dbReference type="EMBL" id="PPTA01000030">
    <property type="protein sequence ID" value="TFA97559.1"/>
    <property type="molecule type" value="Genomic_DNA"/>
</dbReference>
<feature type="region of interest" description="Disordered" evidence="1">
    <location>
        <begin position="154"/>
        <end position="216"/>
    </location>
</feature>
<dbReference type="RefSeq" id="XP_073553761.1">
    <property type="nucleotide sequence ID" value="XM_073707726.1"/>
</dbReference>
<feature type="compositionally biased region" description="Low complexity" evidence="1">
    <location>
        <begin position="296"/>
        <end position="307"/>
    </location>
</feature>
<evidence type="ECO:0000256" key="1">
    <source>
        <dbReference type="SAM" id="MobiDB-lite"/>
    </source>
</evidence>
<comment type="caution">
    <text evidence="2">The sequence shown here is derived from an EMBL/GenBank/DDBJ whole genome shotgun (WGS) entry which is preliminary data.</text>
</comment>
<reference evidence="2 3" key="1">
    <citation type="submission" date="2018-01" db="EMBL/GenBank/DDBJ databases">
        <title>Genome characterization of the sugarcane-associated fungus Trichoderma ghanense CCMA-1212 and their application in lignocelulose bioconversion.</title>
        <authorList>
            <person name="Steindorff A.S."/>
            <person name="Mendes T.D."/>
            <person name="Vilela E.S.D."/>
            <person name="Rodrigues D.S."/>
            <person name="Formighieri E.F."/>
            <person name="Melo I.S."/>
            <person name="Favaro L.C.L."/>
        </authorList>
    </citation>
    <scope>NUCLEOTIDE SEQUENCE [LARGE SCALE GENOMIC DNA]</scope>
    <source>
        <strain evidence="2 3">CCMA-1212</strain>
    </source>
</reference>
<feature type="compositionally biased region" description="Acidic residues" evidence="1">
    <location>
        <begin position="281"/>
        <end position="295"/>
    </location>
</feature>
<evidence type="ECO:0000313" key="2">
    <source>
        <dbReference type="EMBL" id="TFA97559.1"/>
    </source>
</evidence>
<accession>A0ABY2GNZ4</accession>
<dbReference type="Proteomes" id="UP001642720">
    <property type="component" value="Unassembled WGS sequence"/>
</dbReference>
<dbReference type="GeneID" id="300582176"/>
<organism evidence="2 3">
    <name type="scientific">Trichoderma ghanense</name>
    <dbReference type="NCBI Taxonomy" id="65468"/>
    <lineage>
        <taxon>Eukaryota</taxon>
        <taxon>Fungi</taxon>
        <taxon>Dikarya</taxon>
        <taxon>Ascomycota</taxon>
        <taxon>Pezizomycotina</taxon>
        <taxon>Sordariomycetes</taxon>
        <taxon>Hypocreomycetidae</taxon>
        <taxon>Hypocreales</taxon>
        <taxon>Hypocreaceae</taxon>
        <taxon>Trichoderma</taxon>
    </lineage>
</organism>
<feature type="region of interest" description="Disordered" evidence="1">
    <location>
        <begin position="11"/>
        <end position="32"/>
    </location>
</feature>
<feature type="compositionally biased region" description="Acidic residues" evidence="1">
    <location>
        <begin position="154"/>
        <end position="173"/>
    </location>
</feature>
<feature type="region of interest" description="Disordered" evidence="1">
    <location>
        <begin position="76"/>
        <end position="121"/>
    </location>
</feature>